<sequence length="254" mass="28814">MEFLLDFFFIAAISLLCPFFLAKLLSVATADSHGHDFKRRIVDYDDLSFRAESNDYAWEKERKLGFVLEILVVDEVSESVENKLAQQESSRQCLGSSNLIEDGKTSNNQLPREEIEIVDLTAEDSEDGAACECEDHLVDKSHQKEIEMNFINKELGMNKSEVNCGIDGRKKELIDDDDDWEGVERSELQRLFGAAVAYVGSIDNISSFSTELMLTFYGLHQVAIEGPCHETPPMPLKFSSRSKWNAWQQLGNMR</sequence>
<evidence type="ECO:0000313" key="1">
    <source>
        <dbReference type="EMBL" id="KAG8637321.1"/>
    </source>
</evidence>
<gene>
    <name evidence="1" type="ORF">MANES_15G109201v8</name>
</gene>
<proteinExistence type="predicted"/>
<reference evidence="2" key="1">
    <citation type="journal article" date="2016" name="Nat. Biotechnol.">
        <title>Sequencing wild and cultivated cassava and related species reveals extensive interspecific hybridization and genetic diversity.</title>
        <authorList>
            <person name="Bredeson J.V."/>
            <person name="Lyons J.B."/>
            <person name="Prochnik S.E."/>
            <person name="Wu G.A."/>
            <person name="Ha C.M."/>
            <person name="Edsinger-Gonzales E."/>
            <person name="Grimwood J."/>
            <person name="Schmutz J."/>
            <person name="Rabbi I.Y."/>
            <person name="Egesi C."/>
            <person name="Nauluvula P."/>
            <person name="Lebot V."/>
            <person name="Ndunguru J."/>
            <person name="Mkamilo G."/>
            <person name="Bart R.S."/>
            <person name="Setter T.L."/>
            <person name="Gleadow R.M."/>
            <person name="Kulakow P."/>
            <person name="Ferguson M.E."/>
            <person name="Rounsley S."/>
            <person name="Rokhsar D.S."/>
        </authorList>
    </citation>
    <scope>NUCLEOTIDE SEQUENCE [LARGE SCALE GENOMIC DNA]</scope>
    <source>
        <strain evidence="2">cv. AM560-2</strain>
    </source>
</reference>
<name>A0ACB7GBC5_MANES</name>
<keyword evidence="2" id="KW-1185">Reference proteome</keyword>
<accession>A0ACB7GBC5</accession>
<protein>
    <submittedName>
        <fullName evidence="1">Uncharacterized protein</fullName>
    </submittedName>
</protein>
<dbReference type="EMBL" id="CM004401">
    <property type="protein sequence ID" value="KAG8637321.1"/>
    <property type="molecule type" value="Genomic_DNA"/>
</dbReference>
<dbReference type="Proteomes" id="UP000091857">
    <property type="component" value="Chromosome 15"/>
</dbReference>
<organism evidence="1 2">
    <name type="scientific">Manihot esculenta</name>
    <name type="common">Cassava</name>
    <name type="synonym">Jatropha manihot</name>
    <dbReference type="NCBI Taxonomy" id="3983"/>
    <lineage>
        <taxon>Eukaryota</taxon>
        <taxon>Viridiplantae</taxon>
        <taxon>Streptophyta</taxon>
        <taxon>Embryophyta</taxon>
        <taxon>Tracheophyta</taxon>
        <taxon>Spermatophyta</taxon>
        <taxon>Magnoliopsida</taxon>
        <taxon>eudicotyledons</taxon>
        <taxon>Gunneridae</taxon>
        <taxon>Pentapetalae</taxon>
        <taxon>rosids</taxon>
        <taxon>fabids</taxon>
        <taxon>Malpighiales</taxon>
        <taxon>Euphorbiaceae</taxon>
        <taxon>Crotonoideae</taxon>
        <taxon>Manihoteae</taxon>
        <taxon>Manihot</taxon>
    </lineage>
</organism>
<comment type="caution">
    <text evidence="1">The sequence shown here is derived from an EMBL/GenBank/DDBJ whole genome shotgun (WGS) entry which is preliminary data.</text>
</comment>
<evidence type="ECO:0000313" key="2">
    <source>
        <dbReference type="Proteomes" id="UP000091857"/>
    </source>
</evidence>